<dbReference type="EMBL" id="CP002271">
    <property type="protein sequence ID" value="ADO71359.1"/>
    <property type="molecule type" value="Genomic_DNA"/>
</dbReference>
<evidence type="ECO:0000313" key="3">
    <source>
        <dbReference type="Proteomes" id="UP000001351"/>
    </source>
</evidence>
<dbReference type="EMBL" id="AAMD01000036">
    <property type="protein sequence ID" value="EAU67281.1"/>
    <property type="molecule type" value="Genomic_DNA"/>
</dbReference>
<protein>
    <submittedName>
        <fullName evidence="1">Conserved uncharacterized protein</fullName>
    </submittedName>
</protein>
<dbReference type="AlphaFoldDB" id="Q094W3"/>
<dbReference type="STRING" id="378806.STAUR_3569"/>
<organism evidence="2 4">
    <name type="scientific">Stigmatella aurantiaca (strain DW4/3-1)</name>
    <dbReference type="NCBI Taxonomy" id="378806"/>
    <lineage>
        <taxon>Bacteria</taxon>
        <taxon>Pseudomonadati</taxon>
        <taxon>Myxococcota</taxon>
        <taxon>Myxococcia</taxon>
        <taxon>Myxococcales</taxon>
        <taxon>Cystobacterineae</taxon>
        <taxon>Archangiaceae</taxon>
        <taxon>Stigmatella</taxon>
    </lineage>
</organism>
<dbReference type="Proteomes" id="UP000001351">
    <property type="component" value="Chromosome"/>
</dbReference>
<evidence type="ECO:0000313" key="2">
    <source>
        <dbReference type="EMBL" id="EAU67281.1"/>
    </source>
</evidence>
<dbReference type="eggNOG" id="ENOG50319HW">
    <property type="taxonomic scope" value="Bacteria"/>
</dbReference>
<proteinExistence type="predicted"/>
<name>Q094W3_STIAD</name>
<evidence type="ECO:0000313" key="4">
    <source>
        <dbReference type="Proteomes" id="UP000032702"/>
    </source>
</evidence>
<gene>
    <name evidence="1" type="ordered locus">STAUR_3569</name>
    <name evidence="2" type="ORF">STIAU_4963</name>
</gene>
<dbReference type="KEGG" id="sur:STAUR_3569"/>
<dbReference type="RefSeq" id="WP_002613160.1">
    <property type="nucleotide sequence ID" value="NC_014623.1"/>
</dbReference>
<keyword evidence="3" id="KW-1185">Reference proteome</keyword>
<dbReference type="HOGENOM" id="CLU_088586_0_0_7"/>
<accession>Q094W3</accession>
<dbReference type="OrthoDB" id="5501681at2"/>
<sequence length="192" mass="21754">MAIDAALEARIHKALAECEDEARSSVMTKHFGNRGPTHQECSESVGVDSHGRHMTRAMQLGIEQHDEALQCAQEKLQELKPDGFSISPRYHLDFRTGKVQYLSPDQVKAQLDSGRSAELRGSLEPDIVIHTGSPLQIQRVFDFKFPCVNDGRPAWREYPRGHPHQDLTQKQAYESVLKARAFRVIPRWGVLE</sequence>
<evidence type="ECO:0000313" key="1">
    <source>
        <dbReference type="EMBL" id="ADO71359.1"/>
    </source>
</evidence>
<dbReference type="Proteomes" id="UP000032702">
    <property type="component" value="Unassembled WGS sequence"/>
</dbReference>
<reference evidence="2 4" key="1">
    <citation type="submission" date="2006-04" db="EMBL/GenBank/DDBJ databases">
        <authorList>
            <person name="Nierman W.C."/>
        </authorList>
    </citation>
    <scope>NUCLEOTIDE SEQUENCE [LARGE SCALE GENOMIC DNA]</scope>
    <source>
        <strain evidence="2 4">DW4/3-1</strain>
    </source>
</reference>
<reference evidence="1 3" key="2">
    <citation type="journal article" date="2011" name="Mol. Biol. Evol.">
        <title>Comparative genomic analysis of fruiting body formation in Myxococcales.</title>
        <authorList>
            <person name="Huntley S."/>
            <person name="Hamann N."/>
            <person name="Wegener-Feldbrugge S."/>
            <person name="Treuner-Lange A."/>
            <person name="Kube M."/>
            <person name="Reinhardt R."/>
            <person name="Klages S."/>
            <person name="Muller R."/>
            <person name="Ronning C.M."/>
            <person name="Nierman W.C."/>
            <person name="Sogaard-Andersen L."/>
        </authorList>
    </citation>
    <scope>NUCLEOTIDE SEQUENCE [LARGE SCALE GENOMIC DNA]</scope>
    <source>
        <strain evidence="1 3">DW4/3-1</strain>
    </source>
</reference>